<dbReference type="InterPro" id="IPR005467">
    <property type="entry name" value="His_kinase_dom"/>
</dbReference>
<dbReference type="SMART" id="SM00388">
    <property type="entry name" value="HisKA"/>
    <property type="match status" value="1"/>
</dbReference>
<evidence type="ECO:0000259" key="16">
    <source>
        <dbReference type="PROSITE" id="PS50113"/>
    </source>
</evidence>
<dbReference type="GO" id="GO:0006355">
    <property type="term" value="P:regulation of DNA-templated transcription"/>
    <property type="evidence" value="ECO:0007669"/>
    <property type="project" value="InterPro"/>
</dbReference>
<dbReference type="Gene3D" id="3.30.450.20">
    <property type="entry name" value="PAS domain"/>
    <property type="match status" value="2"/>
</dbReference>
<feature type="domain" description="PAC" evidence="16">
    <location>
        <begin position="217"/>
        <end position="269"/>
    </location>
</feature>
<keyword evidence="5" id="KW-0547">Nucleotide-binding</keyword>
<dbReference type="SUPFAM" id="SSF47384">
    <property type="entry name" value="Homodimeric domain of signal transducing histidine kinase"/>
    <property type="match status" value="1"/>
</dbReference>
<feature type="domain" description="PAS" evidence="15">
    <location>
        <begin position="270"/>
        <end position="312"/>
    </location>
</feature>
<dbReference type="InterPro" id="IPR003661">
    <property type="entry name" value="HisK_dim/P_dom"/>
</dbReference>
<dbReference type="RefSeq" id="WP_303537999.1">
    <property type="nucleotide sequence ID" value="NZ_JAUOQI010000002.1"/>
</dbReference>
<dbReference type="PANTHER" id="PTHR45339">
    <property type="entry name" value="HYBRID SIGNAL TRANSDUCTION HISTIDINE KINASE J"/>
    <property type="match status" value="1"/>
</dbReference>
<evidence type="ECO:0000256" key="12">
    <source>
        <dbReference type="SAM" id="MobiDB-lite"/>
    </source>
</evidence>
<evidence type="ECO:0000259" key="15">
    <source>
        <dbReference type="PROSITE" id="PS50112"/>
    </source>
</evidence>
<dbReference type="SMART" id="SM00448">
    <property type="entry name" value="REC"/>
    <property type="match status" value="1"/>
</dbReference>
<dbReference type="InterPro" id="IPR000700">
    <property type="entry name" value="PAS-assoc_C"/>
</dbReference>
<evidence type="ECO:0000256" key="10">
    <source>
        <dbReference type="ARBA" id="ARBA00068150"/>
    </source>
</evidence>
<dbReference type="CDD" id="cd16922">
    <property type="entry name" value="HATPase_EvgS-ArcB-TorS-like"/>
    <property type="match status" value="1"/>
</dbReference>
<gene>
    <name evidence="17" type="ORF">Q4527_03490</name>
</gene>
<evidence type="ECO:0000256" key="1">
    <source>
        <dbReference type="ARBA" id="ARBA00000085"/>
    </source>
</evidence>
<dbReference type="FunFam" id="3.30.565.10:FF:000010">
    <property type="entry name" value="Sensor histidine kinase RcsC"/>
    <property type="match status" value="1"/>
</dbReference>
<dbReference type="InterPro" id="IPR001610">
    <property type="entry name" value="PAC"/>
</dbReference>
<evidence type="ECO:0000256" key="4">
    <source>
        <dbReference type="ARBA" id="ARBA00022679"/>
    </source>
</evidence>
<evidence type="ECO:0000256" key="2">
    <source>
        <dbReference type="ARBA" id="ARBA00012438"/>
    </source>
</evidence>
<evidence type="ECO:0000256" key="7">
    <source>
        <dbReference type="ARBA" id="ARBA00022840"/>
    </source>
</evidence>
<evidence type="ECO:0000256" key="5">
    <source>
        <dbReference type="ARBA" id="ARBA00022741"/>
    </source>
</evidence>
<dbReference type="Proteomes" id="UP001170717">
    <property type="component" value="Unassembled WGS sequence"/>
</dbReference>
<sequence length="1107" mass="122326">MNSLLIKQIKAAFSCKNNEEGELWLDDILNKTTLLDNHDASRLTTGLSALLASIDNTYRQHGLEAEDETTSGGYACQNSMDRQPLEQGQTSPQELAAITDNLVQSVNTLLTAQARPEIDNDIASLTSLSTLVLDLITEQQHNENDMLIQRRAMDQHSIVVTLDLNGTILSANDKCCQLSEFTRDELIGNNADMLNVKNVPLPTRLAILKSLFEGEIWHGELQSITKSGTPWFVFCTIVPNVNDQDRVENLVVLCTDISNQKRLEKRLETGRQFYQSITNSIGEGVYAVDANGKTQFLNPEASRLLGWELEDLQSHRFHNAVHYQKEDGTLLSREDCAVNNAICEGKTYSSDEDFFTDKRGRIFPISIVAVPLQDIHGKPNGHVGVFRDISGRKRLERQLQHAFQEAAKANKAKGDFLATMSHEIRTPMNAIIGLTHLALESDNQAQQQNYMSKVRGSATSLLTLINGILDFSKVEAQQIELHHADFNLADMMNKLAQVFQHKARQKHLQLLFDMRLDTDVTCKGDSDKIYQVLVNLLGNAIKFTRHGFVKLIVSQEGEALSFCVSDTGIGIDEDNKEKLFKAFVQADASISREYGGTGLGLAISKRLVELMHGELEFTSELGKGTSFCFTLPGMVYEKANETISINASQSVPLRELNHPLLCVNTSQDMDEANDILAHTLSRLSIPCSFIKVNADADAFPVTPHDVIVLLPAKPAAWQKFVNHIKLGEYENLNLMCIVTPVDTEEAKRRLQSIKLNTLNIIELPFTDVHILRALFPTSGSTLATHADGLESKIWRKRRLAGKHALLVDDDSISLEIAQQILLDAGLKVTTATTGEQALVLGKSNNFDVVLLDCILPNKSGFTVTEELNNLNGWHCPIIALSADSSSENIQKGSSVGMCAHLLKPASAAEILHVIDINIHTSANLSNMHDSDDPYLTSLAEFYLNYGNAELLAQLINIMVENDSKHDAINSLLDDARKIGADTLVAALEELPSSLENKANYAHKISNISFALDATLRLIAHTLSLPKEYDEKEVEETLSISDLSAVITSLESYDAEAVSLLSALYHKHAASTSASVHALNHARQLVSVYDYGRALEELLRLRDTLLNG</sequence>
<feature type="domain" description="PAS" evidence="15">
    <location>
        <begin position="159"/>
        <end position="215"/>
    </location>
</feature>
<evidence type="ECO:0000256" key="6">
    <source>
        <dbReference type="ARBA" id="ARBA00022777"/>
    </source>
</evidence>
<evidence type="ECO:0000256" key="8">
    <source>
        <dbReference type="ARBA" id="ARBA00023012"/>
    </source>
</evidence>
<evidence type="ECO:0000259" key="14">
    <source>
        <dbReference type="PROSITE" id="PS50110"/>
    </source>
</evidence>
<dbReference type="Pfam" id="PF02518">
    <property type="entry name" value="HATPase_c"/>
    <property type="match status" value="1"/>
</dbReference>
<dbReference type="InterPro" id="IPR011006">
    <property type="entry name" value="CheY-like_superfamily"/>
</dbReference>
<keyword evidence="4" id="KW-0808">Transferase</keyword>
<evidence type="ECO:0000256" key="11">
    <source>
        <dbReference type="PROSITE-ProRule" id="PRU00169"/>
    </source>
</evidence>
<dbReference type="PROSITE" id="PS50110">
    <property type="entry name" value="RESPONSE_REGULATORY"/>
    <property type="match status" value="1"/>
</dbReference>
<dbReference type="InterPro" id="IPR004358">
    <property type="entry name" value="Sig_transdc_His_kin-like_C"/>
</dbReference>
<comment type="catalytic activity">
    <reaction evidence="1">
        <text>ATP + protein L-histidine = ADP + protein N-phospho-L-histidine.</text>
        <dbReference type="EC" id="2.7.13.3"/>
    </reaction>
</comment>
<feature type="compositionally biased region" description="Polar residues" evidence="12">
    <location>
        <begin position="70"/>
        <end position="89"/>
    </location>
</feature>
<keyword evidence="8" id="KW-0902">Two-component regulatory system</keyword>
<dbReference type="PROSITE" id="PS50112">
    <property type="entry name" value="PAS"/>
    <property type="match status" value="2"/>
</dbReference>
<feature type="domain" description="Histidine kinase" evidence="13">
    <location>
        <begin position="419"/>
        <end position="635"/>
    </location>
</feature>
<comment type="subunit">
    <text evidence="9">At low DSF concentrations, interacts with RpfF.</text>
</comment>
<dbReference type="InterPro" id="IPR036097">
    <property type="entry name" value="HisK_dim/P_sf"/>
</dbReference>
<dbReference type="Pfam" id="PF13426">
    <property type="entry name" value="PAS_9"/>
    <property type="match status" value="1"/>
</dbReference>
<feature type="region of interest" description="Disordered" evidence="12">
    <location>
        <begin position="64"/>
        <end position="89"/>
    </location>
</feature>
<feature type="domain" description="PAC" evidence="16">
    <location>
        <begin position="348"/>
        <end position="401"/>
    </location>
</feature>
<dbReference type="SMART" id="SM00387">
    <property type="entry name" value="HATPase_c"/>
    <property type="match status" value="1"/>
</dbReference>
<name>A0AAW7YYX5_9ALTE</name>
<proteinExistence type="predicted"/>
<dbReference type="PROSITE" id="PS50109">
    <property type="entry name" value="HIS_KIN"/>
    <property type="match status" value="1"/>
</dbReference>
<reference evidence="17" key="1">
    <citation type="submission" date="2023-07" db="EMBL/GenBank/DDBJ databases">
        <title>Genome content predicts the carbon catabolic preferences of heterotrophic bacteria.</title>
        <authorList>
            <person name="Gralka M."/>
        </authorList>
    </citation>
    <scope>NUCLEOTIDE SEQUENCE</scope>
    <source>
        <strain evidence="17">F2M12</strain>
    </source>
</reference>
<dbReference type="AlphaFoldDB" id="A0AAW7YYX5"/>
<dbReference type="InterPro" id="IPR003594">
    <property type="entry name" value="HATPase_dom"/>
</dbReference>
<protein>
    <recommendedName>
        <fullName evidence="10">Sensory/regulatory protein RpfC</fullName>
        <ecNumber evidence="2">2.7.13.3</ecNumber>
    </recommendedName>
</protein>
<dbReference type="Gene3D" id="3.40.50.2300">
    <property type="match status" value="1"/>
</dbReference>
<dbReference type="PROSITE" id="PS50113">
    <property type="entry name" value="PAC"/>
    <property type="match status" value="2"/>
</dbReference>
<evidence type="ECO:0000313" key="18">
    <source>
        <dbReference type="Proteomes" id="UP001170717"/>
    </source>
</evidence>
<dbReference type="NCBIfam" id="TIGR00229">
    <property type="entry name" value="sensory_box"/>
    <property type="match status" value="2"/>
</dbReference>
<evidence type="ECO:0000313" key="17">
    <source>
        <dbReference type="EMBL" id="MDO6576434.1"/>
    </source>
</evidence>
<dbReference type="SUPFAM" id="SSF55785">
    <property type="entry name" value="PYP-like sensor domain (PAS domain)"/>
    <property type="match status" value="2"/>
</dbReference>
<dbReference type="Gene3D" id="1.10.287.130">
    <property type="match status" value="1"/>
</dbReference>
<dbReference type="GO" id="GO:0000155">
    <property type="term" value="F:phosphorelay sensor kinase activity"/>
    <property type="evidence" value="ECO:0007669"/>
    <property type="project" value="InterPro"/>
</dbReference>
<keyword evidence="6" id="KW-0418">Kinase</keyword>
<evidence type="ECO:0000259" key="13">
    <source>
        <dbReference type="PROSITE" id="PS50109"/>
    </source>
</evidence>
<feature type="modified residue" description="4-aspartylphosphate" evidence="11">
    <location>
        <position position="852"/>
    </location>
</feature>
<keyword evidence="3 11" id="KW-0597">Phosphoprotein</keyword>
<feature type="domain" description="Response regulatory" evidence="14">
    <location>
        <begin position="803"/>
        <end position="918"/>
    </location>
</feature>
<dbReference type="CDD" id="cd17546">
    <property type="entry name" value="REC_hyHK_CKI1_RcsC-like"/>
    <property type="match status" value="1"/>
</dbReference>
<dbReference type="SUPFAM" id="SSF55874">
    <property type="entry name" value="ATPase domain of HSP90 chaperone/DNA topoisomerase II/histidine kinase"/>
    <property type="match status" value="1"/>
</dbReference>
<dbReference type="EC" id="2.7.13.3" evidence="2"/>
<dbReference type="GO" id="GO:0005524">
    <property type="term" value="F:ATP binding"/>
    <property type="evidence" value="ECO:0007669"/>
    <property type="project" value="UniProtKB-KW"/>
</dbReference>
<dbReference type="InterPro" id="IPR013767">
    <property type="entry name" value="PAS_fold"/>
</dbReference>
<dbReference type="SMART" id="SM00086">
    <property type="entry name" value="PAC"/>
    <property type="match status" value="2"/>
</dbReference>
<dbReference type="InterPro" id="IPR001789">
    <property type="entry name" value="Sig_transdc_resp-reg_receiver"/>
</dbReference>
<dbReference type="Pfam" id="PF00072">
    <property type="entry name" value="Response_reg"/>
    <property type="match status" value="1"/>
</dbReference>
<dbReference type="Pfam" id="PF00989">
    <property type="entry name" value="PAS"/>
    <property type="match status" value="1"/>
</dbReference>
<dbReference type="CDD" id="cd00130">
    <property type="entry name" value="PAS"/>
    <property type="match status" value="2"/>
</dbReference>
<organism evidence="17 18">
    <name type="scientific">Alteromonas stellipolaris</name>
    <dbReference type="NCBI Taxonomy" id="233316"/>
    <lineage>
        <taxon>Bacteria</taxon>
        <taxon>Pseudomonadati</taxon>
        <taxon>Pseudomonadota</taxon>
        <taxon>Gammaproteobacteria</taxon>
        <taxon>Alteromonadales</taxon>
        <taxon>Alteromonadaceae</taxon>
        <taxon>Alteromonas/Salinimonas group</taxon>
        <taxon>Alteromonas</taxon>
    </lineage>
</organism>
<dbReference type="InterPro" id="IPR000014">
    <property type="entry name" value="PAS"/>
</dbReference>
<dbReference type="PRINTS" id="PR00344">
    <property type="entry name" value="BCTRLSENSOR"/>
</dbReference>
<dbReference type="EMBL" id="JAUOQI010000002">
    <property type="protein sequence ID" value="MDO6576434.1"/>
    <property type="molecule type" value="Genomic_DNA"/>
</dbReference>
<dbReference type="Gene3D" id="3.30.565.10">
    <property type="entry name" value="Histidine kinase-like ATPase, C-terminal domain"/>
    <property type="match status" value="1"/>
</dbReference>
<accession>A0AAW7YYX5</accession>
<dbReference type="SUPFAM" id="SSF52172">
    <property type="entry name" value="CheY-like"/>
    <property type="match status" value="1"/>
</dbReference>
<evidence type="ECO:0000256" key="9">
    <source>
        <dbReference type="ARBA" id="ARBA00064003"/>
    </source>
</evidence>
<dbReference type="InterPro" id="IPR035965">
    <property type="entry name" value="PAS-like_dom_sf"/>
</dbReference>
<evidence type="ECO:0000256" key="3">
    <source>
        <dbReference type="ARBA" id="ARBA00022553"/>
    </source>
</evidence>
<dbReference type="CDD" id="cd00082">
    <property type="entry name" value="HisKA"/>
    <property type="match status" value="1"/>
</dbReference>
<keyword evidence="7 17" id="KW-0067">ATP-binding</keyword>
<dbReference type="Pfam" id="PF00512">
    <property type="entry name" value="HisKA"/>
    <property type="match status" value="1"/>
</dbReference>
<dbReference type="FunFam" id="1.10.287.130:FF:000002">
    <property type="entry name" value="Two-component osmosensing histidine kinase"/>
    <property type="match status" value="1"/>
</dbReference>
<comment type="caution">
    <text evidence="17">The sequence shown here is derived from an EMBL/GenBank/DDBJ whole genome shotgun (WGS) entry which is preliminary data.</text>
</comment>
<dbReference type="SMART" id="SM00091">
    <property type="entry name" value="PAS"/>
    <property type="match status" value="2"/>
</dbReference>
<dbReference type="PANTHER" id="PTHR45339:SF1">
    <property type="entry name" value="HYBRID SIGNAL TRANSDUCTION HISTIDINE KINASE J"/>
    <property type="match status" value="1"/>
</dbReference>
<dbReference type="InterPro" id="IPR036890">
    <property type="entry name" value="HATPase_C_sf"/>
</dbReference>